<comment type="caution">
    <text evidence="2">The sequence shown here is derived from an EMBL/GenBank/DDBJ whole genome shotgun (WGS) entry which is preliminary data.</text>
</comment>
<protein>
    <recommendedName>
        <fullName evidence="1">POU-specific domain-containing protein</fullName>
    </recommendedName>
</protein>
<proteinExistence type="predicted"/>
<dbReference type="RefSeq" id="WP_074846879.1">
    <property type="nucleotide sequence ID" value="NZ_FNSU01000003.1"/>
</dbReference>
<evidence type="ECO:0000313" key="2">
    <source>
        <dbReference type="EMBL" id="TWR52506.1"/>
    </source>
</evidence>
<dbReference type="Proteomes" id="UP000316123">
    <property type="component" value="Unassembled WGS sequence"/>
</dbReference>
<reference evidence="2 3" key="1">
    <citation type="submission" date="2019-06" db="EMBL/GenBank/DDBJ databases">
        <title>Pseudomonas bimorpha sp. nov. isolated from bovine raw milk and skim milk concentrate.</title>
        <authorList>
            <person name="Hofmann K."/>
            <person name="Huptas C."/>
            <person name="Doll E."/>
            <person name="Scherer S."/>
            <person name="Wenning M."/>
        </authorList>
    </citation>
    <scope>NUCLEOTIDE SEQUENCE [LARGE SCALE GENOMIC DNA]</scope>
    <source>
        <strain evidence="2 3">DSM 13124</strain>
    </source>
</reference>
<name>A0A9X9FVL5_PSEMA</name>
<sequence length="143" mass="16092">MAGKGVEYTAEMQEMLVKEWIKSGEAATSWCGADDNRPHYNTFKNWPAVIAHRATTGRGYKRSTPAKPQGIRVSSKPLVDDIDSQFEEWYAQECEAKKAAAYDRWLSENQEAIEQRALEKVRAELASKRAKMAVKPADVGEDL</sequence>
<dbReference type="InterPro" id="IPR000327">
    <property type="entry name" value="POU_dom"/>
</dbReference>
<dbReference type="AlphaFoldDB" id="A0A9X9FVL5"/>
<gene>
    <name evidence="2" type="ORF">FIV41_25805</name>
</gene>
<evidence type="ECO:0000313" key="3">
    <source>
        <dbReference type="Proteomes" id="UP000316123"/>
    </source>
</evidence>
<accession>A0A9X9FVL5</accession>
<dbReference type="EMBL" id="VFEQ01000024">
    <property type="protein sequence ID" value="TWR52506.1"/>
    <property type="molecule type" value="Genomic_DNA"/>
</dbReference>
<dbReference type="GO" id="GO:0003700">
    <property type="term" value="F:DNA-binding transcription factor activity"/>
    <property type="evidence" value="ECO:0007669"/>
    <property type="project" value="InterPro"/>
</dbReference>
<feature type="domain" description="POU-specific" evidence="1">
    <location>
        <begin position="110"/>
        <end position="143"/>
    </location>
</feature>
<organism evidence="2 3">
    <name type="scientific">Pseudomonas marginalis</name>
    <name type="common">Pseudomonas panacis</name>
    <dbReference type="NCBI Taxonomy" id="298"/>
    <lineage>
        <taxon>Bacteria</taxon>
        <taxon>Pseudomonadati</taxon>
        <taxon>Pseudomonadota</taxon>
        <taxon>Gammaproteobacteria</taxon>
        <taxon>Pseudomonadales</taxon>
        <taxon>Pseudomonadaceae</taxon>
        <taxon>Pseudomonas</taxon>
    </lineage>
</organism>
<dbReference type="PROSITE" id="PS51179">
    <property type="entry name" value="POU_3"/>
    <property type="match status" value="1"/>
</dbReference>
<evidence type="ECO:0000259" key="1">
    <source>
        <dbReference type="PROSITE" id="PS51179"/>
    </source>
</evidence>